<dbReference type="HOGENOM" id="CLU_1614134_0_0_1"/>
<proteinExistence type="predicted"/>
<reference evidence="2" key="1">
    <citation type="journal article" date="2010" name="Genome Biol.">
        <title>Genome sequence of the necrotrophic plant pathogen Pythium ultimum reveals original pathogenicity mechanisms and effector repertoire.</title>
        <authorList>
            <person name="Levesque C.A."/>
            <person name="Brouwer H."/>
            <person name="Cano L."/>
            <person name="Hamilton J.P."/>
            <person name="Holt C."/>
            <person name="Huitema E."/>
            <person name="Raffaele S."/>
            <person name="Robideau G.P."/>
            <person name="Thines M."/>
            <person name="Win J."/>
            <person name="Zerillo M.M."/>
            <person name="Beakes G.W."/>
            <person name="Boore J.L."/>
            <person name="Busam D."/>
            <person name="Dumas B."/>
            <person name="Ferriera S."/>
            <person name="Fuerstenberg S.I."/>
            <person name="Gachon C.M."/>
            <person name="Gaulin E."/>
            <person name="Govers F."/>
            <person name="Grenville-Briggs L."/>
            <person name="Horner N."/>
            <person name="Hostetler J."/>
            <person name="Jiang R.H."/>
            <person name="Johnson J."/>
            <person name="Krajaejun T."/>
            <person name="Lin H."/>
            <person name="Meijer H.J."/>
            <person name="Moore B."/>
            <person name="Morris P."/>
            <person name="Phuntmart V."/>
            <person name="Puiu D."/>
            <person name="Shetty J."/>
            <person name="Stajich J.E."/>
            <person name="Tripathy S."/>
            <person name="Wawra S."/>
            <person name="van West P."/>
            <person name="Whitty B.R."/>
            <person name="Coutinho P.M."/>
            <person name="Henrissat B."/>
            <person name="Martin F."/>
            <person name="Thomas P.D."/>
            <person name="Tyler B.M."/>
            <person name="De Vries R.P."/>
            <person name="Kamoun S."/>
            <person name="Yandell M."/>
            <person name="Tisserat N."/>
            <person name="Buell C.R."/>
        </authorList>
    </citation>
    <scope>NUCLEOTIDE SEQUENCE</scope>
    <source>
        <strain evidence="2">DAOM:BR144</strain>
    </source>
</reference>
<reference evidence="2" key="2">
    <citation type="submission" date="2010-04" db="EMBL/GenBank/DDBJ databases">
        <authorList>
            <person name="Buell R."/>
            <person name="Hamilton J."/>
            <person name="Hostetler J."/>
        </authorList>
    </citation>
    <scope>NUCLEOTIDE SEQUENCE [LARGE SCALE GENOMIC DNA]</scope>
    <source>
        <strain evidence="2">DAOM:BR144</strain>
    </source>
</reference>
<organism evidence="1 2">
    <name type="scientific">Globisporangium ultimum (strain ATCC 200006 / CBS 805.95 / DAOM BR144)</name>
    <name type="common">Pythium ultimum</name>
    <dbReference type="NCBI Taxonomy" id="431595"/>
    <lineage>
        <taxon>Eukaryota</taxon>
        <taxon>Sar</taxon>
        <taxon>Stramenopiles</taxon>
        <taxon>Oomycota</taxon>
        <taxon>Peronosporomycetes</taxon>
        <taxon>Pythiales</taxon>
        <taxon>Pythiaceae</taxon>
        <taxon>Globisporangium</taxon>
    </lineage>
</organism>
<protein>
    <submittedName>
        <fullName evidence="1">Uncharacterized protein</fullName>
    </submittedName>
</protein>
<name>K3X960_GLOUD</name>
<accession>K3X960</accession>
<dbReference type="eggNOG" id="ENOG502QUFK">
    <property type="taxonomic scope" value="Eukaryota"/>
</dbReference>
<dbReference type="AlphaFoldDB" id="K3X960"/>
<reference evidence="1" key="3">
    <citation type="submission" date="2015-02" db="UniProtKB">
        <authorList>
            <consortium name="EnsemblProtists"/>
        </authorList>
    </citation>
    <scope>IDENTIFICATION</scope>
    <source>
        <strain evidence="1">DAOM BR144</strain>
    </source>
</reference>
<sequence>MLVFDDGTKLLLSECEADHVLRLLWEMKAVPKFARVNLSYAVEQTVFAVPLSKNPWMDKAELLRKYCPTATINVHPEFVALCQLYNGDAMFTKDNQATVKKALRGLLRNVRQRESTFREFVTGRGNALRWRYSLLHELCQQIDLEDHVPQPFRSAKAVARRISSQ</sequence>
<dbReference type="EnsemblProtists" id="PYU1_T013759">
    <property type="protein sequence ID" value="PYU1_T013759"/>
    <property type="gene ID" value="PYU1_G013730"/>
</dbReference>
<dbReference type="STRING" id="431595.K3X960"/>
<dbReference type="VEuPathDB" id="FungiDB:PYU1_G013730"/>
<dbReference type="Proteomes" id="UP000019132">
    <property type="component" value="Unassembled WGS sequence"/>
</dbReference>
<keyword evidence="2" id="KW-1185">Reference proteome</keyword>
<dbReference type="EMBL" id="GL376614">
    <property type="status" value="NOT_ANNOTATED_CDS"/>
    <property type="molecule type" value="Genomic_DNA"/>
</dbReference>
<evidence type="ECO:0000313" key="1">
    <source>
        <dbReference type="EnsemblProtists" id="PYU1_T013759"/>
    </source>
</evidence>
<dbReference type="InParanoid" id="K3X960"/>
<evidence type="ECO:0000313" key="2">
    <source>
        <dbReference type="Proteomes" id="UP000019132"/>
    </source>
</evidence>